<organism evidence="3 4">
    <name type="scientific">Catellatospora methionotrophica</name>
    <dbReference type="NCBI Taxonomy" id="121620"/>
    <lineage>
        <taxon>Bacteria</taxon>
        <taxon>Bacillati</taxon>
        <taxon>Actinomycetota</taxon>
        <taxon>Actinomycetes</taxon>
        <taxon>Micromonosporales</taxon>
        <taxon>Micromonosporaceae</taxon>
        <taxon>Catellatospora</taxon>
    </lineage>
</organism>
<dbReference type="SUPFAM" id="SSF56563">
    <property type="entry name" value="Major capsid protein gp5"/>
    <property type="match status" value="1"/>
</dbReference>
<dbReference type="RefSeq" id="WP_166388281.1">
    <property type="nucleotide sequence ID" value="NZ_BAAATT010000004.1"/>
</dbReference>
<evidence type="ECO:0000256" key="1">
    <source>
        <dbReference type="ARBA" id="ARBA00004328"/>
    </source>
</evidence>
<evidence type="ECO:0000259" key="2">
    <source>
        <dbReference type="Pfam" id="PF05065"/>
    </source>
</evidence>
<comment type="subcellular location">
    <subcellularLocation>
        <location evidence="1">Virion</location>
    </subcellularLocation>
</comment>
<dbReference type="InterPro" id="IPR024455">
    <property type="entry name" value="Phage_capsid"/>
</dbReference>
<protein>
    <recommendedName>
        <fullName evidence="2">Phage capsid-like C-terminal domain-containing protein</fullName>
    </recommendedName>
</protein>
<dbReference type="Proteomes" id="UP000660339">
    <property type="component" value="Unassembled WGS sequence"/>
</dbReference>
<comment type="caution">
    <text evidence="3">The sequence shown here is derived from an EMBL/GenBank/DDBJ whole genome shotgun (WGS) entry which is preliminary data.</text>
</comment>
<dbReference type="AlphaFoldDB" id="A0A8J3PJL4"/>
<evidence type="ECO:0000313" key="3">
    <source>
        <dbReference type="EMBL" id="GIG18603.1"/>
    </source>
</evidence>
<keyword evidence="4" id="KW-1185">Reference proteome</keyword>
<accession>A0A8J3PJL4</accession>
<dbReference type="EMBL" id="BONJ01000041">
    <property type="protein sequence ID" value="GIG18603.1"/>
    <property type="molecule type" value="Genomic_DNA"/>
</dbReference>
<dbReference type="NCBIfam" id="TIGR01554">
    <property type="entry name" value="major_cap_HK97"/>
    <property type="match status" value="1"/>
</dbReference>
<feature type="domain" description="Phage capsid-like C-terminal" evidence="2">
    <location>
        <begin position="104"/>
        <end position="388"/>
    </location>
</feature>
<evidence type="ECO:0000313" key="4">
    <source>
        <dbReference type="Proteomes" id="UP000660339"/>
    </source>
</evidence>
<name>A0A8J3PJL4_9ACTN</name>
<sequence>MRTIEEITTAMTALIDGAAGRSLSAEEVANYEGMEAELTSVRQSDEIRKRNAAYNTVTIPAGLPRTGTRVEDTYDAAFNNYLRTGKPNADLISNAQSEGVPSEGGFLVPQGFRTKLVEKMKAFGGIGGIAERYSTGNGNPVEWPTLDDTANVGEIVEEGGTFSAGADVVFGSNALSSYSYAAGGGSSTPLRVSLELLQDSAFDVESLLARLLGTRIARIQATHLATGTGVKQPLGLITGRTPVQTAANTGITYDDLVNWIHSVDPAYRGSARWVWNDATMAVIQKLKDSHGDPIAISNAGNIQTALNETTVLGYPVTIDQAMPDLDVDDSTDLFGAFGDIRQGYVIRDVKSVQLLVNPYSRMANRQVEFTAWARMDATQQDTNAYIALSGKS</sequence>
<dbReference type="InterPro" id="IPR054612">
    <property type="entry name" value="Phage_capsid-like_C"/>
</dbReference>
<dbReference type="Pfam" id="PF05065">
    <property type="entry name" value="Phage_capsid"/>
    <property type="match status" value="1"/>
</dbReference>
<gene>
    <name evidence="3" type="ORF">Cme02nite_69350</name>
</gene>
<reference evidence="3" key="1">
    <citation type="submission" date="2021-01" db="EMBL/GenBank/DDBJ databases">
        <title>Whole genome shotgun sequence of Catellatospora methionotrophica NBRC 14553.</title>
        <authorList>
            <person name="Komaki H."/>
            <person name="Tamura T."/>
        </authorList>
    </citation>
    <scope>NUCLEOTIDE SEQUENCE</scope>
    <source>
        <strain evidence="3">NBRC 14553</strain>
    </source>
</reference>
<proteinExistence type="predicted"/>